<accession>E5A212</accession>
<reference evidence="3" key="1">
    <citation type="journal article" date="2011" name="Nat. Commun.">
        <title>Effector diversification within compartments of the Leptosphaeria maculans genome affected by Repeat-Induced Point mutations.</title>
        <authorList>
            <person name="Rouxel T."/>
            <person name="Grandaubert J."/>
            <person name="Hane J.K."/>
            <person name="Hoede C."/>
            <person name="van de Wouw A.P."/>
            <person name="Couloux A."/>
            <person name="Dominguez V."/>
            <person name="Anthouard V."/>
            <person name="Bally P."/>
            <person name="Bourras S."/>
            <person name="Cozijnsen A.J."/>
            <person name="Ciuffetti L.M."/>
            <person name="Degrave A."/>
            <person name="Dilmaghani A."/>
            <person name="Duret L."/>
            <person name="Fudal I."/>
            <person name="Goodwin S.B."/>
            <person name="Gout L."/>
            <person name="Glaser N."/>
            <person name="Linglin J."/>
            <person name="Kema G.H.J."/>
            <person name="Lapalu N."/>
            <person name="Lawrence C.B."/>
            <person name="May K."/>
            <person name="Meyer M."/>
            <person name="Ollivier B."/>
            <person name="Poulain J."/>
            <person name="Schoch C.L."/>
            <person name="Simon A."/>
            <person name="Spatafora J.W."/>
            <person name="Stachowiak A."/>
            <person name="Turgeon B.G."/>
            <person name="Tyler B.M."/>
            <person name="Vincent D."/>
            <person name="Weissenbach J."/>
            <person name="Amselem J."/>
            <person name="Quesneville H."/>
            <person name="Oliver R.P."/>
            <person name="Wincker P."/>
            <person name="Balesdent M.-H."/>
            <person name="Howlett B.J."/>
        </authorList>
    </citation>
    <scope>NUCLEOTIDE SEQUENCE [LARGE SCALE GENOMIC DNA]</scope>
    <source>
        <strain evidence="3">JN3 / isolate v23.1.3 / race Av1-4-5-6-7-8</strain>
    </source>
</reference>
<evidence type="ECO:0000313" key="2">
    <source>
        <dbReference type="EMBL" id="CBX97729.1"/>
    </source>
</evidence>
<dbReference type="HOGENOM" id="CLU_1896608_0_0_1"/>
<dbReference type="AlphaFoldDB" id="E5A212"/>
<gene>
    <name evidence="2" type="ORF">LEMA_P091380.1</name>
</gene>
<evidence type="ECO:0000313" key="3">
    <source>
        <dbReference type="Proteomes" id="UP000002668"/>
    </source>
</evidence>
<dbReference type="Proteomes" id="UP000002668">
    <property type="component" value="Genome"/>
</dbReference>
<dbReference type="EMBL" id="FP929132">
    <property type="protein sequence ID" value="CBX97729.1"/>
    <property type="molecule type" value="Genomic_DNA"/>
</dbReference>
<organism evidence="3">
    <name type="scientific">Leptosphaeria maculans (strain JN3 / isolate v23.1.3 / race Av1-4-5-6-7-8)</name>
    <name type="common">Blackleg fungus</name>
    <name type="synonym">Phoma lingam</name>
    <dbReference type="NCBI Taxonomy" id="985895"/>
    <lineage>
        <taxon>Eukaryota</taxon>
        <taxon>Fungi</taxon>
        <taxon>Dikarya</taxon>
        <taxon>Ascomycota</taxon>
        <taxon>Pezizomycotina</taxon>
        <taxon>Dothideomycetes</taxon>
        <taxon>Pleosporomycetidae</taxon>
        <taxon>Pleosporales</taxon>
        <taxon>Pleosporineae</taxon>
        <taxon>Leptosphaeriaceae</taxon>
        <taxon>Plenodomus</taxon>
        <taxon>Plenodomus lingam/Leptosphaeria maculans species complex</taxon>
    </lineage>
</organism>
<name>E5A212_LEPMJ</name>
<dbReference type="VEuPathDB" id="FungiDB:LEMA_P091380.1"/>
<feature type="compositionally biased region" description="Pro residues" evidence="1">
    <location>
        <begin position="73"/>
        <end position="83"/>
    </location>
</feature>
<protein>
    <submittedName>
        <fullName evidence="2">Predicted protein</fullName>
    </submittedName>
</protein>
<dbReference type="GeneID" id="13281373"/>
<evidence type="ECO:0000256" key="1">
    <source>
        <dbReference type="SAM" id="MobiDB-lite"/>
    </source>
</evidence>
<sequence>MATNNATSAVSLTSDEQISELREYQAFSNYPLEASNLFFQLMNTFQTFTDDVISALQRRVPGVTGLGLSAFNPTPPPIHPNKPPVATSTENPVSPPPKADSTALNAGPALSATPKTAPTSWTLTSRLPLPSAES</sequence>
<feature type="compositionally biased region" description="Polar residues" evidence="1">
    <location>
        <begin position="113"/>
        <end position="125"/>
    </location>
</feature>
<keyword evidence="3" id="KW-1185">Reference proteome</keyword>
<feature type="region of interest" description="Disordered" evidence="1">
    <location>
        <begin position="67"/>
        <end position="134"/>
    </location>
</feature>
<dbReference type="InParanoid" id="E5A212"/>
<dbReference type="RefSeq" id="XP_003841208.1">
    <property type="nucleotide sequence ID" value="XM_003841160.1"/>
</dbReference>
<proteinExistence type="predicted"/>